<sequence length="171" mass="19432">MTTSTPVQTVHQDNDHTRARILRDHLREALKDDPDDDSLQQLVDSLTIASLHPVGEPSNSQTNDELTVTEQSVRFPGALTKADVQRVVHTSMLLDTPSMDRLEDALGSTMKDIADFYWSPAEVLDDDPVQRATILPETIMNQREKMDEYTAEIKRRSDRIHKLVTEINETH</sequence>
<dbReference type="OrthoDB" id="3244737at2759"/>
<dbReference type="EMBL" id="GL945437">
    <property type="protein sequence ID" value="EGO22173.1"/>
    <property type="molecule type" value="Genomic_DNA"/>
</dbReference>
<dbReference type="GeneID" id="18820156"/>
<protein>
    <submittedName>
        <fullName evidence="1">Uncharacterized protein</fullName>
    </submittedName>
</protein>
<proteinExistence type="predicted"/>
<name>F8P3S4_SERL9</name>
<organism>
    <name type="scientific">Serpula lacrymans var. lacrymans (strain S7.9)</name>
    <name type="common">Dry rot fungus</name>
    <dbReference type="NCBI Taxonomy" id="578457"/>
    <lineage>
        <taxon>Eukaryota</taxon>
        <taxon>Fungi</taxon>
        <taxon>Dikarya</taxon>
        <taxon>Basidiomycota</taxon>
        <taxon>Agaricomycotina</taxon>
        <taxon>Agaricomycetes</taxon>
        <taxon>Agaricomycetidae</taxon>
        <taxon>Boletales</taxon>
        <taxon>Coniophorineae</taxon>
        <taxon>Serpulaceae</taxon>
        <taxon>Serpula</taxon>
    </lineage>
</organism>
<dbReference type="RefSeq" id="XP_007320711.1">
    <property type="nucleotide sequence ID" value="XM_007320649.1"/>
</dbReference>
<dbReference type="AlphaFoldDB" id="F8P3S4"/>
<gene>
    <name evidence="1" type="ORF">SERLADRAFT_472616</name>
</gene>
<dbReference type="HOGENOM" id="CLU_1566689_0_0_1"/>
<dbReference type="Proteomes" id="UP000008064">
    <property type="component" value="Unassembled WGS sequence"/>
</dbReference>
<dbReference type="KEGG" id="sla:SERLADRAFT_472616"/>
<feature type="non-terminal residue" evidence="1">
    <location>
        <position position="171"/>
    </location>
</feature>
<reference evidence="1" key="1">
    <citation type="submission" date="2011-04" db="EMBL/GenBank/DDBJ databases">
        <title>Evolution of plant cell wall degrading machinery underlies the functional diversity of forest fungi.</title>
        <authorList>
            <consortium name="US DOE Joint Genome Institute (JGI-PGF)"/>
            <person name="Eastwood D.C."/>
            <person name="Floudas D."/>
            <person name="Binder M."/>
            <person name="Majcherczyk A."/>
            <person name="Schneider P."/>
            <person name="Aerts A."/>
            <person name="Asiegbu F.O."/>
            <person name="Baker S.E."/>
            <person name="Barry K."/>
            <person name="Bendiksby M."/>
            <person name="Blumentritt M."/>
            <person name="Coutinho P.M."/>
            <person name="Cullen D."/>
            <person name="Cullen D."/>
            <person name="Gathman A."/>
            <person name="Goodell B."/>
            <person name="Henrissat B."/>
            <person name="Ihrmark K."/>
            <person name="Kauserud H."/>
            <person name="Kohler A."/>
            <person name="LaButti K."/>
            <person name="Lapidus A."/>
            <person name="Lavin J.L."/>
            <person name="Lee Y.-H."/>
            <person name="Lindquist E."/>
            <person name="Lilly W."/>
            <person name="Lucas S."/>
            <person name="Morin E."/>
            <person name="Murat C."/>
            <person name="Oguiza J.A."/>
            <person name="Park J."/>
            <person name="Pisabarro A.G."/>
            <person name="Riley R."/>
            <person name="Rosling A."/>
            <person name="Salamov A."/>
            <person name="Schmidt O."/>
            <person name="Schmutz J."/>
            <person name="Skrede I."/>
            <person name="Stenlid J."/>
            <person name="Wiebenga A."/>
            <person name="Xie X."/>
            <person name="Kues U."/>
            <person name="Hibbett D.S."/>
            <person name="Hoffmeister D."/>
            <person name="Hogberg N."/>
            <person name="Martin F."/>
            <person name="Grigoriev I.V."/>
            <person name="Watkinson S.C."/>
        </authorList>
    </citation>
    <scope>NUCLEOTIDE SEQUENCE</scope>
    <source>
        <strain evidence="1">S7.9</strain>
    </source>
</reference>
<evidence type="ECO:0000313" key="1">
    <source>
        <dbReference type="EMBL" id="EGO22173.1"/>
    </source>
</evidence>
<accession>F8P3S4</accession>